<evidence type="ECO:0000256" key="1">
    <source>
        <dbReference type="SAM" id="Phobius"/>
    </source>
</evidence>
<protein>
    <recommendedName>
        <fullName evidence="4">Type II secretion system protein</fullName>
    </recommendedName>
</protein>
<accession>A0A2Z4UE22</accession>
<keyword evidence="1" id="KW-1133">Transmembrane helix</keyword>
<gene>
    <name evidence="2" type="ORF">DQQ01_15565</name>
</gene>
<organism evidence="2 3">
    <name type="scientific">Blautia argi</name>
    <dbReference type="NCBI Taxonomy" id="1912897"/>
    <lineage>
        <taxon>Bacteria</taxon>
        <taxon>Bacillati</taxon>
        <taxon>Bacillota</taxon>
        <taxon>Clostridia</taxon>
        <taxon>Lachnospirales</taxon>
        <taxon>Lachnospiraceae</taxon>
        <taxon>Blautia</taxon>
    </lineage>
</organism>
<proteinExistence type="predicted"/>
<dbReference type="Proteomes" id="UP000250003">
    <property type="component" value="Chromosome"/>
</dbReference>
<dbReference type="AlphaFoldDB" id="A0A2Z4UE22"/>
<dbReference type="RefSeq" id="WP_111920743.1">
    <property type="nucleotide sequence ID" value="NZ_CAUWHR010000015.1"/>
</dbReference>
<evidence type="ECO:0000313" key="2">
    <source>
        <dbReference type="EMBL" id="AWY99302.1"/>
    </source>
</evidence>
<dbReference type="OrthoDB" id="1655097at2"/>
<evidence type="ECO:0008006" key="4">
    <source>
        <dbReference type="Google" id="ProtNLM"/>
    </source>
</evidence>
<evidence type="ECO:0000313" key="3">
    <source>
        <dbReference type="Proteomes" id="UP000250003"/>
    </source>
</evidence>
<sequence length="157" mass="18013">MKQLKNAKSGLFLLELIFVILFFSLGSAVCIQAFTKAHLTSQKAQDLSFASLKASETASVLKYTDNTLESLREYFPHIQEKDGNFLVFYNQDYEECEEKDRFYTLHITRKTESHMQTARIQITRLDNKTSIYQLSLRFPLSEAEPGENNISLQEAGS</sequence>
<feature type="transmembrane region" description="Helical" evidence="1">
    <location>
        <begin position="12"/>
        <end position="34"/>
    </location>
</feature>
<dbReference type="KEGG" id="blau:DQQ01_15565"/>
<keyword evidence="1" id="KW-0472">Membrane</keyword>
<keyword evidence="3" id="KW-1185">Reference proteome</keyword>
<dbReference type="EMBL" id="CP030280">
    <property type="protein sequence ID" value="AWY99302.1"/>
    <property type="molecule type" value="Genomic_DNA"/>
</dbReference>
<name>A0A2Z4UE22_9FIRM</name>
<reference evidence="3" key="1">
    <citation type="submission" date="2018-06" db="EMBL/GenBank/DDBJ databases">
        <title>Description of Blautia argi sp. nov., a new anaerobic isolated from dog feces.</title>
        <authorList>
            <person name="Chang Y.-H."/>
            <person name="Paek J."/>
            <person name="Shin Y."/>
        </authorList>
    </citation>
    <scope>NUCLEOTIDE SEQUENCE [LARGE SCALE GENOMIC DNA]</scope>
    <source>
        <strain evidence="3">KCTC 15426</strain>
    </source>
</reference>
<keyword evidence="1" id="KW-0812">Transmembrane</keyword>